<sequence>MVLSVGAGTAKPWLYTYDGNSYRLVNPTMTYELPPELKVVSTKDRCTTAEDGTRVTCRGVNVNSRSSPVNSYSELEVATTPGAHAGDTVVIKATLRADNLAAPSSADAPIELAEAVNLAAKVADTDLNPRVGEDFTLPVDLVNVGDTTVHTAVLSFMRLGGGRYRSHLLVDSAPVKFENCWYDERGLPISCLFDQDLAPGTEYTATVPLKARADAPLNAPGAIIEVWSAVNGQTPERVGTPGTAAPLKLEPVASAAGRTGQQDYNSLNNTAQFHLAVGGQSGNDVVPVVTSPVRGRAGAVVTATAGFRNAAPYSIMLAYADMLGVYFTTPPGTTVTEVPGDCYRTPGHAGRYWCGAGWRGSPGAGNDSDQLIRIAPGEQQTFDFKLRIDKVVPDAEAPVQIHAYHYEGDFSVDEPLPLRDESDVTNNATVLLLNPSSPSSPSSSPSPTPTTTTTPVADGGAGGGLPVTGPTAGLLGGLAALLVVAGVAVVVVARRRRTRFIA</sequence>
<keyword evidence="2" id="KW-0472">Membrane</keyword>
<evidence type="ECO:0000313" key="3">
    <source>
        <dbReference type="EMBL" id="GIE26759.1"/>
    </source>
</evidence>
<keyword evidence="4" id="KW-1185">Reference proteome</keyword>
<feature type="compositionally biased region" description="Low complexity" evidence="1">
    <location>
        <begin position="434"/>
        <end position="458"/>
    </location>
</feature>
<organism evidence="3 4">
    <name type="scientific">Winogradskya humida</name>
    <dbReference type="NCBI Taxonomy" id="113566"/>
    <lineage>
        <taxon>Bacteria</taxon>
        <taxon>Bacillati</taxon>
        <taxon>Actinomycetota</taxon>
        <taxon>Actinomycetes</taxon>
        <taxon>Micromonosporales</taxon>
        <taxon>Micromonosporaceae</taxon>
        <taxon>Winogradskya</taxon>
    </lineage>
</organism>
<evidence type="ECO:0000256" key="2">
    <source>
        <dbReference type="SAM" id="Phobius"/>
    </source>
</evidence>
<keyword evidence="2" id="KW-1133">Transmembrane helix</keyword>
<dbReference type="RefSeq" id="WP_203843653.1">
    <property type="nucleotide sequence ID" value="NZ_BAAATV010000041.1"/>
</dbReference>
<keyword evidence="2" id="KW-0812">Transmembrane</keyword>
<dbReference type="Proteomes" id="UP000603200">
    <property type="component" value="Unassembled WGS sequence"/>
</dbReference>
<name>A0ABQ4A7F4_9ACTN</name>
<proteinExistence type="predicted"/>
<feature type="region of interest" description="Disordered" evidence="1">
    <location>
        <begin position="434"/>
        <end position="464"/>
    </location>
</feature>
<protein>
    <submittedName>
        <fullName evidence="3">Uncharacterized protein</fullName>
    </submittedName>
</protein>
<gene>
    <name evidence="3" type="ORF">Ahu01nite_098610</name>
</gene>
<reference evidence="3 4" key="1">
    <citation type="submission" date="2021-01" db="EMBL/GenBank/DDBJ databases">
        <title>Whole genome shotgun sequence of Actinoplanes humidus NBRC 14915.</title>
        <authorList>
            <person name="Komaki H."/>
            <person name="Tamura T."/>
        </authorList>
    </citation>
    <scope>NUCLEOTIDE SEQUENCE [LARGE SCALE GENOMIC DNA]</scope>
    <source>
        <strain evidence="3 4">NBRC 14915</strain>
    </source>
</reference>
<accession>A0ABQ4A7F4</accession>
<evidence type="ECO:0000256" key="1">
    <source>
        <dbReference type="SAM" id="MobiDB-lite"/>
    </source>
</evidence>
<evidence type="ECO:0000313" key="4">
    <source>
        <dbReference type="Proteomes" id="UP000603200"/>
    </source>
</evidence>
<dbReference type="EMBL" id="BOMN01000151">
    <property type="protein sequence ID" value="GIE26759.1"/>
    <property type="molecule type" value="Genomic_DNA"/>
</dbReference>
<feature type="transmembrane region" description="Helical" evidence="2">
    <location>
        <begin position="474"/>
        <end position="493"/>
    </location>
</feature>
<comment type="caution">
    <text evidence="3">The sequence shown here is derived from an EMBL/GenBank/DDBJ whole genome shotgun (WGS) entry which is preliminary data.</text>
</comment>